<feature type="domain" description="Amidohydrolase-related" evidence="8">
    <location>
        <begin position="52"/>
        <end position="377"/>
    </location>
</feature>
<evidence type="ECO:0000256" key="3">
    <source>
        <dbReference type="ARBA" id="ARBA00022801"/>
    </source>
</evidence>
<feature type="binding site" evidence="7">
    <location>
        <position position="193"/>
    </location>
    <ligand>
        <name>Zn(2+)</name>
        <dbReference type="ChEBI" id="CHEBI:29105"/>
    </ligand>
</feature>
<evidence type="ECO:0000256" key="2">
    <source>
        <dbReference type="ARBA" id="ARBA00022723"/>
    </source>
</evidence>
<dbReference type="GO" id="GO:0046872">
    <property type="term" value="F:metal ion binding"/>
    <property type="evidence" value="ECO:0007669"/>
    <property type="project" value="UniProtKB-KW"/>
</dbReference>
<feature type="binding site" evidence="7">
    <location>
        <position position="129"/>
    </location>
    <ligand>
        <name>Zn(2+)</name>
        <dbReference type="ChEBI" id="CHEBI:29105"/>
    </ligand>
</feature>
<feature type="binding site" evidence="7">
    <location>
        <position position="214"/>
    </location>
    <ligand>
        <name>Zn(2+)</name>
        <dbReference type="ChEBI" id="CHEBI:29105"/>
    </ligand>
</feature>
<dbReference type="AlphaFoldDB" id="A0A9D1KT64"/>
<dbReference type="FunFam" id="3.20.20.140:FF:000004">
    <property type="entry name" value="N-acetylglucosamine-6-phosphate deacetylase"/>
    <property type="match status" value="1"/>
</dbReference>
<evidence type="ECO:0000256" key="7">
    <source>
        <dbReference type="PIRSR" id="PIRSR038994-3"/>
    </source>
</evidence>
<proteinExistence type="inferred from homology"/>
<dbReference type="Gene3D" id="2.30.40.10">
    <property type="entry name" value="Urease, subunit C, domain 1"/>
    <property type="match status" value="1"/>
</dbReference>
<feature type="active site" description="Proton donor/acceptor" evidence="6">
    <location>
        <position position="272"/>
    </location>
</feature>
<dbReference type="PANTHER" id="PTHR11113:SF14">
    <property type="entry name" value="N-ACETYLGLUCOSAMINE-6-PHOSPHATE DEACETYLASE"/>
    <property type="match status" value="1"/>
</dbReference>
<comment type="cofactor">
    <cofactor evidence="7">
        <name>a divalent metal cation</name>
        <dbReference type="ChEBI" id="CHEBI:60240"/>
    </cofactor>
    <text evidence="7">Binds 1 divalent metal cation per subunit.</text>
</comment>
<dbReference type="CDD" id="cd00854">
    <property type="entry name" value="NagA"/>
    <property type="match status" value="1"/>
</dbReference>
<comment type="similarity">
    <text evidence="1 5">Belongs to the metallo-dependent hydrolases superfamily. NagA family.</text>
</comment>
<comment type="caution">
    <text evidence="9">The sequence shown here is derived from an EMBL/GenBank/DDBJ whole genome shotgun (WGS) entry which is preliminary data.</text>
</comment>
<dbReference type="SUPFAM" id="SSF51556">
    <property type="entry name" value="Metallo-dependent hydrolases"/>
    <property type="match status" value="1"/>
</dbReference>
<evidence type="ECO:0000256" key="6">
    <source>
        <dbReference type="PIRSR" id="PIRSR038994-1"/>
    </source>
</evidence>
<dbReference type="InterPro" id="IPR006680">
    <property type="entry name" value="Amidohydro-rel"/>
</dbReference>
<reference evidence="9" key="2">
    <citation type="journal article" date="2021" name="PeerJ">
        <title>Extensive microbial diversity within the chicken gut microbiome revealed by metagenomics and culture.</title>
        <authorList>
            <person name="Gilroy R."/>
            <person name="Ravi A."/>
            <person name="Getino M."/>
            <person name="Pursley I."/>
            <person name="Horton D.L."/>
            <person name="Alikhan N.F."/>
            <person name="Baker D."/>
            <person name="Gharbi K."/>
            <person name="Hall N."/>
            <person name="Watson M."/>
            <person name="Adriaenssens E.M."/>
            <person name="Foster-Nyarko E."/>
            <person name="Jarju S."/>
            <person name="Secka A."/>
            <person name="Antonio M."/>
            <person name="Oren A."/>
            <person name="Chaudhuri R.R."/>
            <person name="La Ragione R."/>
            <person name="Hildebrand F."/>
            <person name="Pallen M.J."/>
        </authorList>
    </citation>
    <scope>NUCLEOTIDE SEQUENCE</scope>
    <source>
        <strain evidence="9">1383</strain>
    </source>
</reference>
<dbReference type="PANTHER" id="PTHR11113">
    <property type="entry name" value="N-ACETYLGLUCOSAMINE-6-PHOSPHATE DEACETYLASE"/>
    <property type="match status" value="1"/>
</dbReference>
<keyword evidence="3 5" id="KW-0378">Hydrolase</keyword>
<dbReference type="EMBL" id="DVLY01000053">
    <property type="protein sequence ID" value="HIT97652.1"/>
    <property type="molecule type" value="Genomic_DNA"/>
</dbReference>
<evidence type="ECO:0000313" key="10">
    <source>
        <dbReference type="Proteomes" id="UP000824161"/>
    </source>
</evidence>
<dbReference type="NCBIfam" id="TIGR00221">
    <property type="entry name" value="nagA"/>
    <property type="match status" value="1"/>
</dbReference>
<dbReference type="SUPFAM" id="SSF51338">
    <property type="entry name" value="Composite domain of metallo-dependent hydrolases"/>
    <property type="match status" value="1"/>
</dbReference>
<dbReference type="EC" id="3.5.1.25" evidence="9"/>
<organism evidence="9 10">
    <name type="scientific">Candidatus Merdimorpha stercoravium</name>
    <dbReference type="NCBI Taxonomy" id="2840863"/>
    <lineage>
        <taxon>Bacteria</taxon>
        <taxon>Pseudomonadati</taxon>
        <taxon>Bacteroidota</taxon>
        <taxon>Flavobacteriia</taxon>
        <taxon>Flavobacteriales</taxon>
        <taxon>Candidatus Merdimorpha</taxon>
    </lineage>
</organism>
<gene>
    <name evidence="9" type="primary">nagA</name>
    <name evidence="9" type="ORF">IAC44_02315</name>
</gene>
<protein>
    <submittedName>
        <fullName evidence="9">N-acetylglucosamine-6-phosphate deacetylase</fullName>
        <ecNumber evidence="9">3.5.1.25</ecNumber>
    </submittedName>
</protein>
<keyword evidence="2 7" id="KW-0479">Metal-binding</keyword>
<dbReference type="GO" id="GO:0008448">
    <property type="term" value="F:N-acetylglucosamine-6-phosphate deacetylase activity"/>
    <property type="evidence" value="ECO:0007669"/>
    <property type="project" value="UniProtKB-EC"/>
</dbReference>
<dbReference type="Gene3D" id="3.20.20.140">
    <property type="entry name" value="Metal-dependent hydrolases"/>
    <property type="match status" value="1"/>
</dbReference>
<dbReference type="InterPro" id="IPR032466">
    <property type="entry name" value="Metal_Hydrolase"/>
</dbReference>
<evidence type="ECO:0000256" key="4">
    <source>
        <dbReference type="ARBA" id="ARBA00023277"/>
    </source>
</evidence>
<dbReference type="Pfam" id="PF01979">
    <property type="entry name" value="Amidohydro_1"/>
    <property type="match status" value="1"/>
</dbReference>
<dbReference type="InterPro" id="IPR011059">
    <property type="entry name" value="Metal-dep_hydrolase_composite"/>
</dbReference>
<name>A0A9D1KT64_9FLAO</name>
<dbReference type="PIRSF" id="PIRSF038994">
    <property type="entry name" value="NagA"/>
    <property type="match status" value="1"/>
</dbReference>
<evidence type="ECO:0000256" key="1">
    <source>
        <dbReference type="ARBA" id="ARBA00010716"/>
    </source>
</evidence>
<evidence type="ECO:0000256" key="5">
    <source>
        <dbReference type="PIRNR" id="PIRNR038994"/>
    </source>
</evidence>
<dbReference type="GO" id="GO:0006046">
    <property type="term" value="P:N-acetylglucosamine catabolic process"/>
    <property type="evidence" value="ECO:0007669"/>
    <property type="project" value="TreeGrafter"/>
</dbReference>
<reference evidence="9" key="1">
    <citation type="submission" date="2020-10" db="EMBL/GenBank/DDBJ databases">
        <authorList>
            <person name="Gilroy R."/>
        </authorList>
    </citation>
    <scope>NUCLEOTIDE SEQUENCE</scope>
    <source>
        <strain evidence="9">1383</strain>
    </source>
</reference>
<dbReference type="InterPro" id="IPR003764">
    <property type="entry name" value="GlcNAc_6-P_deAcase"/>
</dbReference>
<dbReference type="Proteomes" id="UP000824161">
    <property type="component" value="Unassembled WGS sequence"/>
</dbReference>
<keyword evidence="4 5" id="KW-0119">Carbohydrate metabolism</keyword>
<sequence>MNLIRNVRVVSPDIDYKYANIILDGEYIKSVTEKEVNPENFDRIIEGEGLTAFPGFIDEHTHGAVGYDVCDGKYESIDKIAEARLKEGVTMFLPTTLTQPQEVLVAAAEAVAQYRKNERWAETPGMHIEGPYINCAYKGAQNPDFIRLPNTEEIRQLNEIAPVKIVTVAPEVEGAMEFISDMREMGIVTSAGHSGATYAEFLQAKAAGLTHLTHFFNQMSPLHHREIGLVGAGFADNDIKIELICDKLHVKPDIIKIVFNVKPVGQILLITDSLLASGLPDGKYVMGGLEMILKNHEARLPSGNLMGSTLPYQYGLRNVYEITGIPLKELVKTTSWNQAQSLGLHGVGKIEKGFKANITLLSDRFDVAATLVKGRMVYHNEAFKL</sequence>
<evidence type="ECO:0000259" key="8">
    <source>
        <dbReference type="Pfam" id="PF01979"/>
    </source>
</evidence>
<evidence type="ECO:0000313" key="9">
    <source>
        <dbReference type="EMBL" id="HIT97652.1"/>
    </source>
</evidence>
<accession>A0A9D1KT64</accession>